<name>A0A2X3B959_9HELI</name>
<proteinExistence type="inferred from homology"/>
<dbReference type="AlphaFoldDB" id="A0A2X3B959"/>
<evidence type="ECO:0000256" key="3">
    <source>
        <dbReference type="ARBA" id="ARBA00023054"/>
    </source>
</evidence>
<keyword evidence="6" id="KW-0472">Membrane</keyword>
<dbReference type="InterPro" id="IPR003798">
    <property type="entry name" value="DNA_recombination_RmuC"/>
</dbReference>
<dbReference type="RefSeq" id="WP_112058211.1">
    <property type="nucleotide sequence ID" value="NZ_UAWL01000006.1"/>
</dbReference>
<feature type="transmembrane region" description="Helical" evidence="6">
    <location>
        <begin position="6"/>
        <end position="26"/>
    </location>
</feature>
<reference evidence="7 8" key="1">
    <citation type="submission" date="2018-06" db="EMBL/GenBank/DDBJ databases">
        <authorList>
            <consortium name="Pathogen Informatics"/>
            <person name="Doyle S."/>
        </authorList>
    </citation>
    <scope>NUCLEOTIDE SEQUENCE [LARGE SCALE GENOMIC DNA]</scope>
    <source>
        <strain evidence="7 8">NCTC13102</strain>
    </source>
</reference>
<dbReference type="Pfam" id="PF02646">
    <property type="entry name" value="RmuC"/>
    <property type="match status" value="1"/>
</dbReference>
<evidence type="ECO:0000256" key="2">
    <source>
        <dbReference type="ARBA" id="ARBA00009840"/>
    </source>
</evidence>
<keyword evidence="4" id="KW-0233">DNA recombination</keyword>
<dbReference type="PANTHER" id="PTHR30563:SF0">
    <property type="entry name" value="DNA RECOMBINATION PROTEIN RMUC"/>
    <property type="match status" value="1"/>
</dbReference>
<keyword evidence="6" id="KW-1133">Transmembrane helix</keyword>
<evidence type="ECO:0000256" key="6">
    <source>
        <dbReference type="SAM" id="Phobius"/>
    </source>
</evidence>
<evidence type="ECO:0000313" key="8">
    <source>
        <dbReference type="Proteomes" id="UP000250166"/>
    </source>
</evidence>
<sequence length="454" mass="52507">MINIVAFVVLGLIVALFGVLLVRIFIQKQDIIKDYHHLKAILENELATKLSLQQSLQNAESQNLVLNQENAKLQERLKAHFETSQNLLKEKDSAMAKAQNDYKEAQANLESKYEKTLELIKQELQERFTKQQEALLNENRVALNKDSRKLMDEIFTPIQKSIKEYEDRLTKNESAIKTNIEKMFDYSKQIKDDANKFARILSGEKKIRGNFAEIQLKSVLQNSGLLEGEHYKLQQSFKYEGKTYIIDAVVSLDKEKSFAVDAKFSLPDTQSLQNQNDEYDDKPQDTKAQEAQKEILCKELAQNLKARIDELAAKPYEKYNLYTYDFIFLFIPYQNILDLALSADSTLYQYASKKNIYLATPYILFMALKAVNISWRHTDSNEKVMRAFEEIKKIRDKFNGVIDDFEKIKRNIGTLNNSIGDLDKKLLSGNGNFHKRLQDIEALELKTQKAIAEN</sequence>
<feature type="transmembrane region" description="Helical" evidence="6">
    <location>
        <begin position="356"/>
        <end position="375"/>
    </location>
</feature>
<protein>
    <submittedName>
        <fullName evidence="7">DNA recombination protein</fullName>
    </submittedName>
</protein>
<dbReference type="Proteomes" id="UP000250166">
    <property type="component" value="Unassembled WGS sequence"/>
</dbReference>
<keyword evidence="3 5" id="KW-0175">Coiled coil</keyword>
<dbReference type="GO" id="GO:0006310">
    <property type="term" value="P:DNA recombination"/>
    <property type="evidence" value="ECO:0007669"/>
    <property type="project" value="UniProtKB-KW"/>
</dbReference>
<keyword evidence="6" id="KW-0812">Transmembrane</keyword>
<gene>
    <name evidence="7" type="primary">rumC</name>
    <name evidence="7" type="ORF">NCTC13102_00172</name>
</gene>
<feature type="transmembrane region" description="Helical" evidence="6">
    <location>
        <begin position="319"/>
        <end position="336"/>
    </location>
</feature>
<evidence type="ECO:0000256" key="5">
    <source>
        <dbReference type="SAM" id="Coils"/>
    </source>
</evidence>
<comment type="similarity">
    <text evidence="2">Belongs to the RmuC family.</text>
</comment>
<dbReference type="EMBL" id="UAWL01000006">
    <property type="protein sequence ID" value="SQB97441.1"/>
    <property type="molecule type" value="Genomic_DNA"/>
</dbReference>
<dbReference type="PANTHER" id="PTHR30563">
    <property type="entry name" value="DNA RECOMBINATION PROTEIN RMUC"/>
    <property type="match status" value="1"/>
</dbReference>
<evidence type="ECO:0000256" key="1">
    <source>
        <dbReference type="ARBA" id="ARBA00003416"/>
    </source>
</evidence>
<feature type="coiled-coil region" evidence="5">
    <location>
        <begin position="42"/>
        <end position="126"/>
    </location>
</feature>
<evidence type="ECO:0000313" key="7">
    <source>
        <dbReference type="EMBL" id="SQB97441.1"/>
    </source>
</evidence>
<comment type="function">
    <text evidence="1">Involved in DNA recombination.</text>
</comment>
<organism evidence="7 8">
    <name type="scientific">Helicobacter fennelliae</name>
    <dbReference type="NCBI Taxonomy" id="215"/>
    <lineage>
        <taxon>Bacteria</taxon>
        <taxon>Pseudomonadati</taxon>
        <taxon>Campylobacterota</taxon>
        <taxon>Epsilonproteobacteria</taxon>
        <taxon>Campylobacterales</taxon>
        <taxon>Helicobacteraceae</taxon>
        <taxon>Helicobacter</taxon>
    </lineage>
</organism>
<evidence type="ECO:0000256" key="4">
    <source>
        <dbReference type="ARBA" id="ARBA00023172"/>
    </source>
</evidence>
<accession>A0A2X3B959</accession>